<keyword evidence="3 9" id="KW-0963">Cytoplasm</keyword>
<keyword evidence="7 9" id="KW-0234">DNA repair</keyword>
<comment type="similarity">
    <text evidence="2 9">Belongs to the MGMT family.</text>
</comment>
<organism evidence="12 13">
    <name type="scientific">Crenothrix polyspora</name>
    <dbReference type="NCBI Taxonomy" id="360316"/>
    <lineage>
        <taxon>Bacteria</taxon>
        <taxon>Pseudomonadati</taxon>
        <taxon>Pseudomonadota</taxon>
        <taxon>Gammaproteobacteria</taxon>
        <taxon>Methylococcales</taxon>
        <taxon>Crenotrichaceae</taxon>
        <taxon>Crenothrix</taxon>
    </lineage>
</organism>
<sequence length="154" mass="16667">MALYFCQTPLGCIGIEEENNAIIAVVFNNEPRPELINTKPTALTQEAILQLNAYFAGTLKIFSLPLAPAGTVFQKKIWQLLSIIPYGETFSYKDLAIAAGNVKAVRAVGQANNKNPIPIFIPCHRVIGSNGKLVGYRGGLAMKAQLLAIEQHSA</sequence>
<evidence type="ECO:0000259" key="11">
    <source>
        <dbReference type="Pfam" id="PF02870"/>
    </source>
</evidence>
<dbReference type="SUPFAM" id="SSF53155">
    <property type="entry name" value="Methylated DNA-protein cysteine methyltransferase domain"/>
    <property type="match status" value="1"/>
</dbReference>
<dbReference type="CDD" id="cd06445">
    <property type="entry name" value="ATase"/>
    <property type="match status" value="1"/>
</dbReference>
<evidence type="ECO:0000259" key="10">
    <source>
        <dbReference type="Pfam" id="PF01035"/>
    </source>
</evidence>
<evidence type="ECO:0000313" key="12">
    <source>
        <dbReference type="EMBL" id="SJM90392.1"/>
    </source>
</evidence>
<dbReference type="PANTHER" id="PTHR10815">
    <property type="entry name" value="METHYLATED-DNA--PROTEIN-CYSTEINE METHYLTRANSFERASE"/>
    <property type="match status" value="1"/>
</dbReference>
<gene>
    <name evidence="12" type="primary">ogt</name>
    <name evidence="12" type="ORF">CRENPOLYSF1_1420009</name>
</gene>
<dbReference type="InterPro" id="IPR023546">
    <property type="entry name" value="MGMT"/>
</dbReference>
<dbReference type="InterPro" id="IPR014048">
    <property type="entry name" value="MethylDNA_cys_MeTrfase_DNA-bd"/>
</dbReference>
<dbReference type="EMBL" id="FUKI01000049">
    <property type="protein sequence ID" value="SJM90392.1"/>
    <property type="molecule type" value="Genomic_DNA"/>
</dbReference>
<keyword evidence="6 9" id="KW-0227">DNA damage</keyword>
<dbReference type="GO" id="GO:0032259">
    <property type="term" value="P:methylation"/>
    <property type="evidence" value="ECO:0007669"/>
    <property type="project" value="UniProtKB-KW"/>
</dbReference>
<evidence type="ECO:0000256" key="1">
    <source>
        <dbReference type="ARBA" id="ARBA00001286"/>
    </source>
</evidence>
<evidence type="ECO:0000256" key="4">
    <source>
        <dbReference type="ARBA" id="ARBA00022603"/>
    </source>
</evidence>
<evidence type="ECO:0000256" key="8">
    <source>
        <dbReference type="ARBA" id="ARBA00049348"/>
    </source>
</evidence>
<dbReference type="InterPro" id="IPR036388">
    <property type="entry name" value="WH-like_DNA-bd_sf"/>
</dbReference>
<dbReference type="GO" id="GO:0003908">
    <property type="term" value="F:methylated-DNA-[protein]-cysteine S-methyltransferase activity"/>
    <property type="evidence" value="ECO:0007669"/>
    <property type="project" value="UniProtKB-UniRule"/>
</dbReference>
<dbReference type="Gene3D" id="3.30.160.70">
    <property type="entry name" value="Methylated DNA-protein cysteine methyltransferase domain"/>
    <property type="match status" value="1"/>
</dbReference>
<comment type="function">
    <text evidence="9">Involved in the cellular defense against the biological effects of O6-methylguanine (O6-MeG) and O4-methylthymine (O4-MeT) in DNA. Repairs the methylated nucleobase in DNA by stoichiometrically transferring the methyl group to a cysteine residue in the enzyme. This is a suicide reaction: the enzyme is irreversibly inactivated.</text>
</comment>
<dbReference type="GO" id="GO:0006307">
    <property type="term" value="P:DNA alkylation repair"/>
    <property type="evidence" value="ECO:0007669"/>
    <property type="project" value="UniProtKB-UniRule"/>
</dbReference>
<dbReference type="FunFam" id="1.10.10.10:FF:000214">
    <property type="entry name" value="Methylated-DNA--protein-cysteine methyltransferase"/>
    <property type="match status" value="1"/>
</dbReference>
<accession>A0A1R4H2B9</accession>
<evidence type="ECO:0000256" key="5">
    <source>
        <dbReference type="ARBA" id="ARBA00022679"/>
    </source>
</evidence>
<evidence type="ECO:0000256" key="7">
    <source>
        <dbReference type="ARBA" id="ARBA00023204"/>
    </source>
</evidence>
<feature type="domain" description="Methylated-DNA-[protein]-cysteine S-methyltransferase DNA binding" evidence="10">
    <location>
        <begin position="73"/>
        <end position="151"/>
    </location>
</feature>
<feature type="domain" description="Methylguanine DNA methyltransferase ribonuclease-like" evidence="11">
    <location>
        <begin position="6"/>
        <end position="68"/>
    </location>
</feature>
<dbReference type="SUPFAM" id="SSF46767">
    <property type="entry name" value="Methylated DNA-protein cysteine methyltransferase, C-terminal domain"/>
    <property type="match status" value="1"/>
</dbReference>
<proteinExistence type="inferred from homology"/>
<dbReference type="OrthoDB" id="9802228at2"/>
<comment type="miscellaneous">
    <text evidence="9">This enzyme catalyzes only one turnover and therefore is not strictly catalytic. According to one definition, an enzyme is a biocatalyst that acts repeatedly and over many reaction cycles.</text>
</comment>
<dbReference type="InterPro" id="IPR036217">
    <property type="entry name" value="MethylDNA_cys_MeTrfase_DNAb"/>
</dbReference>
<dbReference type="Proteomes" id="UP000195667">
    <property type="component" value="Unassembled WGS sequence"/>
</dbReference>
<reference evidence="13" key="1">
    <citation type="submission" date="2017-02" db="EMBL/GenBank/DDBJ databases">
        <authorList>
            <person name="Daims H."/>
        </authorList>
    </citation>
    <scope>NUCLEOTIDE SEQUENCE [LARGE SCALE GENOMIC DNA]</scope>
</reference>
<dbReference type="PROSITE" id="PS00374">
    <property type="entry name" value="MGMT"/>
    <property type="match status" value="1"/>
</dbReference>
<evidence type="ECO:0000313" key="13">
    <source>
        <dbReference type="Proteomes" id="UP000195667"/>
    </source>
</evidence>
<dbReference type="GO" id="GO:0005737">
    <property type="term" value="C:cytoplasm"/>
    <property type="evidence" value="ECO:0007669"/>
    <property type="project" value="UniProtKB-SubCell"/>
</dbReference>
<evidence type="ECO:0000256" key="3">
    <source>
        <dbReference type="ARBA" id="ARBA00022490"/>
    </source>
</evidence>
<keyword evidence="4 9" id="KW-0489">Methyltransferase</keyword>
<dbReference type="RefSeq" id="WP_087142516.1">
    <property type="nucleotide sequence ID" value="NZ_FUKI01000049.1"/>
</dbReference>
<feature type="active site" description="Nucleophile; methyl group acceptor" evidence="9">
    <location>
        <position position="123"/>
    </location>
</feature>
<comment type="subcellular location">
    <subcellularLocation>
        <location evidence="9">Cytoplasm</location>
    </subcellularLocation>
</comment>
<dbReference type="Gene3D" id="1.10.10.10">
    <property type="entry name" value="Winged helix-like DNA-binding domain superfamily/Winged helix DNA-binding domain"/>
    <property type="match status" value="1"/>
</dbReference>
<dbReference type="NCBIfam" id="TIGR00589">
    <property type="entry name" value="ogt"/>
    <property type="match status" value="1"/>
</dbReference>
<dbReference type="InterPro" id="IPR036631">
    <property type="entry name" value="MGMT_N_sf"/>
</dbReference>
<evidence type="ECO:0000256" key="6">
    <source>
        <dbReference type="ARBA" id="ARBA00022763"/>
    </source>
</evidence>
<keyword evidence="5 9" id="KW-0808">Transferase</keyword>
<comment type="catalytic activity">
    <reaction evidence="1 9">
        <text>a 4-O-methyl-thymidine in DNA + L-cysteinyl-[protein] = a thymidine in DNA + S-methyl-L-cysteinyl-[protein]</text>
        <dbReference type="Rhea" id="RHEA:53428"/>
        <dbReference type="Rhea" id="RHEA-COMP:10131"/>
        <dbReference type="Rhea" id="RHEA-COMP:10132"/>
        <dbReference type="Rhea" id="RHEA-COMP:13555"/>
        <dbReference type="Rhea" id="RHEA-COMP:13556"/>
        <dbReference type="ChEBI" id="CHEBI:29950"/>
        <dbReference type="ChEBI" id="CHEBI:82612"/>
        <dbReference type="ChEBI" id="CHEBI:137386"/>
        <dbReference type="ChEBI" id="CHEBI:137387"/>
        <dbReference type="EC" id="2.1.1.63"/>
    </reaction>
</comment>
<dbReference type="Pfam" id="PF02870">
    <property type="entry name" value="Methyltransf_1N"/>
    <property type="match status" value="1"/>
</dbReference>
<name>A0A1R4H2B9_9GAMM</name>
<dbReference type="InterPro" id="IPR001497">
    <property type="entry name" value="MethylDNA_cys_MeTrfase_AS"/>
</dbReference>
<comment type="catalytic activity">
    <reaction evidence="8 9">
        <text>a 6-O-methyl-2'-deoxyguanosine in DNA + L-cysteinyl-[protein] = S-methyl-L-cysteinyl-[protein] + a 2'-deoxyguanosine in DNA</text>
        <dbReference type="Rhea" id="RHEA:24000"/>
        <dbReference type="Rhea" id="RHEA-COMP:10131"/>
        <dbReference type="Rhea" id="RHEA-COMP:10132"/>
        <dbReference type="Rhea" id="RHEA-COMP:11367"/>
        <dbReference type="Rhea" id="RHEA-COMP:11368"/>
        <dbReference type="ChEBI" id="CHEBI:29950"/>
        <dbReference type="ChEBI" id="CHEBI:82612"/>
        <dbReference type="ChEBI" id="CHEBI:85445"/>
        <dbReference type="ChEBI" id="CHEBI:85448"/>
        <dbReference type="EC" id="2.1.1.63"/>
    </reaction>
</comment>
<dbReference type="InterPro" id="IPR008332">
    <property type="entry name" value="MethylG_MeTrfase_N"/>
</dbReference>
<evidence type="ECO:0000256" key="9">
    <source>
        <dbReference type="HAMAP-Rule" id="MF_00772"/>
    </source>
</evidence>
<dbReference type="HAMAP" id="MF_00772">
    <property type="entry name" value="OGT"/>
    <property type="match status" value="1"/>
</dbReference>
<protein>
    <recommendedName>
        <fullName evidence="9">Methylated-DNA--protein-cysteine methyltransferase</fullName>
        <ecNumber evidence="9">2.1.1.63</ecNumber>
    </recommendedName>
    <alternativeName>
        <fullName evidence="9">6-O-methylguanine-DNA methyltransferase</fullName>
        <shortName evidence="9">MGMT</shortName>
    </alternativeName>
    <alternativeName>
        <fullName evidence="9">O-6-methylguanine-DNA-alkyltransferase</fullName>
    </alternativeName>
</protein>
<dbReference type="PANTHER" id="PTHR10815:SF5">
    <property type="entry name" value="METHYLATED-DNA--PROTEIN-CYSTEINE METHYLTRANSFERASE"/>
    <property type="match status" value="1"/>
</dbReference>
<dbReference type="Pfam" id="PF01035">
    <property type="entry name" value="DNA_binding_1"/>
    <property type="match status" value="1"/>
</dbReference>
<keyword evidence="13" id="KW-1185">Reference proteome</keyword>
<dbReference type="AlphaFoldDB" id="A0A1R4H2B9"/>
<evidence type="ECO:0000256" key="2">
    <source>
        <dbReference type="ARBA" id="ARBA00008711"/>
    </source>
</evidence>
<dbReference type="EC" id="2.1.1.63" evidence="9"/>